<dbReference type="GO" id="GO:0032991">
    <property type="term" value="C:protein-containing complex"/>
    <property type="evidence" value="ECO:0007669"/>
    <property type="project" value="TreeGrafter"/>
</dbReference>
<dbReference type="KEGG" id="bgt:106053672"/>
<keyword evidence="1" id="KW-0732">Signal</keyword>
<dbReference type="STRING" id="6526.A0A2C9K6V8"/>
<feature type="signal peptide" evidence="1">
    <location>
        <begin position="1"/>
        <end position="29"/>
    </location>
</feature>
<dbReference type="Proteomes" id="UP000076420">
    <property type="component" value="Unassembled WGS sequence"/>
</dbReference>
<evidence type="ECO:0000313" key="2">
    <source>
        <dbReference type="EnsemblMetazoa" id="BGLB014265-PB"/>
    </source>
</evidence>
<evidence type="ECO:0000313" key="3">
    <source>
        <dbReference type="Proteomes" id="UP000076420"/>
    </source>
</evidence>
<dbReference type="InterPro" id="IPR029063">
    <property type="entry name" value="SAM-dependent_MTases_sf"/>
</dbReference>
<dbReference type="OrthoDB" id="413520at2759"/>
<reference evidence="2" key="1">
    <citation type="submission" date="2020-05" db="UniProtKB">
        <authorList>
            <consortium name="EnsemblMetazoa"/>
        </authorList>
    </citation>
    <scope>IDENTIFICATION</scope>
    <source>
        <strain evidence="2">BB02</strain>
    </source>
</reference>
<evidence type="ECO:0000256" key="1">
    <source>
        <dbReference type="SAM" id="SignalP"/>
    </source>
</evidence>
<organism evidence="2 3">
    <name type="scientific">Biomphalaria glabrata</name>
    <name type="common">Bloodfluke planorb</name>
    <name type="synonym">Freshwater snail</name>
    <dbReference type="NCBI Taxonomy" id="6526"/>
    <lineage>
        <taxon>Eukaryota</taxon>
        <taxon>Metazoa</taxon>
        <taxon>Spiralia</taxon>
        <taxon>Lophotrochozoa</taxon>
        <taxon>Mollusca</taxon>
        <taxon>Gastropoda</taxon>
        <taxon>Heterobranchia</taxon>
        <taxon>Euthyneura</taxon>
        <taxon>Panpulmonata</taxon>
        <taxon>Hygrophila</taxon>
        <taxon>Lymnaeoidea</taxon>
        <taxon>Planorbidae</taxon>
        <taxon>Biomphalaria</taxon>
    </lineage>
</organism>
<dbReference type="RefSeq" id="XP_013064722.2">
    <property type="nucleotide sequence ID" value="XM_013209268.2"/>
</dbReference>
<dbReference type="EnsemblMetazoa" id="BGLB014265-RB">
    <property type="protein sequence ID" value="BGLB014265-PB"/>
    <property type="gene ID" value="BGLB014265"/>
</dbReference>
<name>A0A2C9K6V8_BIOGL</name>
<dbReference type="InterPro" id="IPR019410">
    <property type="entry name" value="Methyltransf_16"/>
</dbReference>
<dbReference type="VEuPathDB" id="VectorBase:BGLB014265"/>
<gene>
    <name evidence="2" type="primary">106053672</name>
</gene>
<dbReference type="PANTHER" id="PTHR14614:SF109">
    <property type="entry name" value="RIBOSOMAL LYSINE N-METHYLTRANSFERASE 5"/>
    <property type="match status" value="1"/>
</dbReference>
<dbReference type="PANTHER" id="PTHR14614">
    <property type="entry name" value="HEPATOCELLULAR CARCINOMA-ASSOCIATED ANTIGEN"/>
    <property type="match status" value="1"/>
</dbReference>
<accession>A0A2C9K6V8</accession>
<dbReference type="Gene3D" id="3.40.50.150">
    <property type="entry name" value="Vaccinia Virus protein VP39"/>
    <property type="match status" value="1"/>
</dbReference>
<protein>
    <submittedName>
        <fullName evidence="2">Uncharacterized protein</fullName>
    </submittedName>
</protein>
<dbReference type="SUPFAM" id="SSF53335">
    <property type="entry name" value="S-adenosyl-L-methionine-dependent methyltransferases"/>
    <property type="match status" value="1"/>
</dbReference>
<dbReference type="GO" id="GO:0005829">
    <property type="term" value="C:cytosol"/>
    <property type="evidence" value="ECO:0007669"/>
    <property type="project" value="TreeGrafter"/>
</dbReference>
<dbReference type="VEuPathDB" id="VectorBase:BGLAX_030957"/>
<dbReference type="Pfam" id="PF10294">
    <property type="entry name" value="Methyltransf_16"/>
    <property type="match status" value="1"/>
</dbReference>
<feature type="chain" id="PRO_5012903457" evidence="1">
    <location>
        <begin position="30"/>
        <end position="281"/>
    </location>
</feature>
<sequence length="281" mass="31643">MFIVIGRHKYNSLVWSICLLVTGFSNLKADENLGLCKNNLPADHVLNVDSPSLATCNVALKNSEVMTTTTSLAVVLYDEDKILPHELTSRTFYLADEKFVIEQNWQGVGVAAVVWDSAVVLGEYLQDHRHLIQGNKVLELGAGTGLAGMVAAALGADVIVTERESAMPHLTSTVLANSPNRKHWKIKASVLDWTQPIHYKTYSDVDVVLGADIIYIEETFNDLLKVLMSLTHNRIVQVLLSCKIRYDRDRNFLKMMEEHFSINEIYEDHSRHIKILSLQRL</sequence>
<proteinExistence type="predicted"/>
<dbReference type="AlphaFoldDB" id="A0A2C9K6V8"/>